<evidence type="ECO:0000256" key="1">
    <source>
        <dbReference type="ARBA" id="ARBA00004571"/>
    </source>
</evidence>
<keyword evidence="6 11" id="KW-0732">Signal</keyword>
<evidence type="ECO:0000256" key="3">
    <source>
        <dbReference type="ARBA" id="ARBA00022448"/>
    </source>
</evidence>
<dbReference type="CDD" id="cd00342">
    <property type="entry name" value="gram_neg_porins"/>
    <property type="match status" value="1"/>
</dbReference>
<evidence type="ECO:0000256" key="5">
    <source>
        <dbReference type="ARBA" id="ARBA00022692"/>
    </source>
</evidence>
<sequence length="423" mass="45654">MNKTLLAVPLAACCCGPALAQDNIQIYGIADAGIMWQRGGPTKVISGGEDGSRLGFKGSEELGRGYKAVFNLEARVELDTGNQWPTLTNENQGLYLTRGMEAFPPAVLQAVRTATQPPGGPAVNFQKALFDRTSMIGMITPFGAILGGRLYTPGYEVFAITDAFETGTAGTWGHILYGTAGYTAIPSDIRSSRSVEYRIVHPSGFGGVLMVGSKGSGYLERYNKFFGVNITYKNHGWDLGLGHNHGYDQQDAPSLRTTTFGGSYTWGDYKFFAGVHYERNTNTPLMRDYITGWDAQIAPLLAPLGAPTAGALRNAFITNIFRNTEQNALGFQVGMQYRYGPGRITASVAHQNDRTPADSDVTQFALGYTYFVSKRTDFYVVGAFIRNSNFGQFSPGTAGAPGGFTPSPGEDGAALQVGVRHRF</sequence>
<dbReference type="InterPro" id="IPR050298">
    <property type="entry name" value="Gram-neg_bact_OMP"/>
</dbReference>
<dbReference type="SUPFAM" id="SSF56935">
    <property type="entry name" value="Porins"/>
    <property type="match status" value="1"/>
</dbReference>
<feature type="signal peptide" evidence="11">
    <location>
        <begin position="1"/>
        <end position="20"/>
    </location>
</feature>
<keyword evidence="5" id="KW-0812">Transmembrane</keyword>
<evidence type="ECO:0000256" key="2">
    <source>
        <dbReference type="ARBA" id="ARBA00011233"/>
    </source>
</evidence>
<accession>A0ABT2BNM9</accession>
<comment type="subunit">
    <text evidence="2">Homotrimer.</text>
</comment>
<keyword evidence="8" id="KW-0626">Porin</keyword>
<comment type="subcellular location">
    <subcellularLocation>
        <location evidence="1">Cell outer membrane</location>
        <topology evidence="1">Multi-pass membrane protein</topology>
    </subcellularLocation>
</comment>
<proteinExistence type="predicted"/>
<dbReference type="RefSeq" id="WP_258857711.1">
    <property type="nucleotide sequence ID" value="NZ_JANUGV010000005.1"/>
</dbReference>
<evidence type="ECO:0000313" key="14">
    <source>
        <dbReference type="Proteomes" id="UP001205861"/>
    </source>
</evidence>
<keyword evidence="10" id="KW-0998">Cell outer membrane</keyword>
<name>A0ABT2BNM9_9BURK</name>
<reference evidence="13 14" key="1">
    <citation type="submission" date="2022-08" db="EMBL/GenBank/DDBJ databases">
        <title>Reclassification of Massilia species as members of the genera Telluria, Duganella, Pseudoduganella, Mokoshia gen. nov. and Zemynaea gen. nov. using orthogonal and non-orthogonal genome-based approaches.</title>
        <authorList>
            <person name="Bowman J.P."/>
        </authorList>
    </citation>
    <scope>NUCLEOTIDE SEQUENCE [LARGE SCALE GENOMIC DNA]</scope>
    <source>
        <strain evidence="13 14">JCM 31607</strain>
    </source>
</reference>
<evidence type="ECO:0000256" key="6">
    <source>
        <dbReference type="ARBA" id="ARBA00022729"/>
    </source>
</evidence>
<feature type="domain" description="Porin" evidence="12">
    <location>
        <begin position="11"/>
        <end position="389"/>
    </location>
</feature>
<dbReference type="PANTHER" id="PTHR34501:SF9">
    <property type="entry name" value="MAJOR OUTER MEMBRANE PROTEIN P.IA"/>
    <property type="match status" value="1"/>
</dbReference>
<keyword evidence="7" id="KW-0406">Ion transport</keyword>
<comment type="caution">
    <text evidence="13">The sequence shown here is derived from an EMBL/GenBank/DDBJ whole genome shotgun (WGS) entry which is preliminary data.</text>
</comment>
<evidence type="ECO:0000256" key="11">
    <source>
        <dbReference type="SAM" id="SignalP"/>
    </source>
</evidence>
<dbReference type="PANTHER" id="PTHR34501">
    <property type="entry name" value="PROTEIN YDDL-RELATED"/>
    <property type="match status" value="1"/>
</dbReference>
<keyword evidence="4" id="KW-1134">Transmembrane beta strand</keyword>
<keyword evidence="9" id="KW-0472">Membrane</keyword>
<evidence type="ECO:0000256" key="7">
    <source>
        <dbReference type="ARBA" id="ARBA00023065"/>
    </source>
</evidence>
<evidence type="ECO:0000256" key="8">
    <source>
        <dbReference type="ARBA" id="ARBA00023114"/>
    </source>
</evidence>
<keyword evidence="14" id="KW-1185">Reference proteome</keyword>
<gene>
    <name evidence="13" type="ORF">NX773_18195</name>
</gene>
<evidence type="ECO:0000259" key="12">
    <source>
        <dbReference type="Pfam" id="PF13609"/>
    </source>
</evidence>
<feature type="chain" id="PRO_5046585321" evidence="11">
    <location>
        <begin position="21"/>
        <end position="423"/>
    </location>
</feature>
<evidence type="ECO:0000313" key="13">
    <source>
        <dbReference type="EMBL" id="MCS0610101.1"/>
    </source>
</evidence>
<dbReference type="InterPro" id="IPR023614">
    <property type="entry name" value="Porin_dom_sf"/>
</dbReference>
<dbReference type="Proteomes" id="UP001205861">
    <property type="component" value="Unassembled WGS sequence"/>
</dbReference>
<evidence type="ECO:0000256" key="9">
    <source>
        <dbReference type="ARBA" id="ARBA00023136"/>
    </source>
</evidence>
<dbReference type="InterPro" id="IPR033900">
    <property type="entry name" value="Gram_neg_porin_domain"/>
</dbReference>
<evidence type="ECO:0000256" key="4">
    <source>
        <dbReference type="ARBA" id="ARBA00022452"/>
    </source>
</evidence>
<organism evidence="13 14">
    <name type="scientific">Massilia solisilvae</name>
    <dbReference type="NCBI Taxonomy" id="1811225"/>
    <lineage>
        <taxon>Bacteria</taxon>
        <taxon>Pseudomonadati</taxon>
        <taxon>Pseudomonadota</taxon>
        <taxon>Betaproteobacteria</taxon>
        <taxon>Burkholderiales</taxon>
        <taxon>Oxalobacteraceae</taxon>
        <taxon>Telluria group</taxon>
        <taxon>Massilia</taxon>
    </lineage>
</organism>
<dbReference type="Pfam" id="PF13609">
    <property type="entry name" value="Porin_4"/>
    <property type="match status" value="1"/>
</dbReference>
<dbReference type="Gene3D" id="2.40.160.10">
    <property type="entry name" value="Porin"/>
    <property type="match status" value="1"/>
</dbReference>
<evidence type="ECO:0000256" key="10">
    <source>
        <dbReference type="ARBA" id="ARBA00023237"/>
    </source>
</evidence>
<protein>
    <submittedName>
        <fullName evidence="13">Porin</fullName>
    </submittedName>
</protein>
<keyword evidence="3" id="KW-0813">Transport</keyword>
<dbReference type="EMBL" id="JANUGV010000005">
    <property type="protein sequence ID" value="MCS0610101.1"/>
    <property type="molecule type" value="Genomic_DNA"/>
</dbReference>